<proteinExistence type="predicted"/>
<reference evidence="1 2" key="1">
    <citation type="submission" date="2021-01" db="EMBL/GenBank/DDBJ databases">
        <title>Biogeographic distribution of Paracoccus.</title>
        <authorList>
            <person name="Hollensteiner J."/>
            <person name="Leineberger J."/>
            <person name="Brinkhoff T."/>
            <person name="Daniel R."/>
        </authorList>
    </citation>
    <scope>NUCLEOTIDE SEQUENCE [LARGE SCALE GENOMIC DNA]</scope>
    <source>
        <strain evidence="1 2">KCTC 22803</strain>
    </source>
</reference>
<name>A0ABY7SJY9_9RHOB</name>
<gene>
    <name evidence="1" type="ORF">JHX87_00200</name>
</gene>
<sequence length="68" mass="7732">MAEQVDSQMAWVATTASRRSVWTSRTCLSGLVDMQCSRFDARHNKHGRGQPDYASYNDILNQIAIEKK</sequence>
<dbReference type="Proteomes" id="UP001219349">
    <property type="component" value="Chromosome"/>
</dbReference>
<accession>A0ABY7SJY9</accession>
<organism evidence="1 2">
    <name type="scientific">Paracoccus fistulariae</name>
    <dbReference type="NCBI Taxonomy" id="658446"/>
    <lineage>
        <taxon>Bacteria</taxon>
        <taxon>Pseudomonadati</taxon>
        <taxon>Pseudomonadota</taxon>
        <taxon>Alphaproteobacteria</taxon>
        <taxon>Rhodobacterales</taxon>
        <taxon>Paracoccaceae</taxon>
        <taxon>Paracoccus</taxon>
    </lineage>
</organism>
<dbReference type="EMBL" id="CP067136">
    <property type="protein sequence ID" value="WCR07321.1"/>
    <property type="molecule type" value="Genomic_DNA"/>
</dbReference>
<evidence type="ECO:0000313" key="1">
    <source>
        <dbReference type="EMBL" id="WCR07321.1"/>
    </source>
</evidence>
<keyword evidence="2" id="KW-1185">Reference proteome</keyword>
<dbReference type="RefSeq" id="WP_271884307.1">
    <property type="nucleotide sequence ID" value="NZ_CP067136.1"/>
</dbReference>
<evidence type="ECO:0000313" key="2">
    <source>
        <dbReference type="Proteomes" id="UP001219349"/>
    </source>
</evidence>
<protein>
    <submittedName>
        <fullName evidence="1">Uncharacterized protein</fullName>
    </submittedName>
</protein>